<feature type="compositionally biased region" description="Basic and acidic residues" evidence="1">
    <location>
        <begin position="87"/>
        <end position="99"/>
    </location>
</feature>
<proteinExistence type="predicted"/>
<feature type="compositionally biased region" description="Pro residues" evidence="1">
    <location>
        <begin position="10"/>
        <end position="19"/>
    </location>
</feature>
<evidence type="ECO:0000256" key="1">
    <source>
        <dbReference type="SAM" id="MobiDB-lite"/>
    </source>
</evidence>
<sequence>MPPATNLSPKRPPSPPAKPVEPSSVPIPTGPSRQTTQANIATPGELCQKGYARMNDFEAHEGSYDHQHRKRLKEMKQLTKDPNAASKAERERRANEEAGLKTLNLNHLSSGGAAPPAKKKPVFKSTLQPQHPASLPPHHDDDDDDDAADLEAAYAADPAQARTNAWEAERYDPRFPSAGFRVVVDPRRAVALVGTEGWEGYVRRAVERLGREGRVDEGILGGV</sequence>
<feature type="compositionally biased region" description="Low complexity" evidence="1">
    <location>
        <begin position="150"/>
        <end position="161"/>
    </location>
</feature>
<keyword evidence="3" id="KW-1185">Reference proteome</keyword>
<gene>
    <name evidence="2" type="ORF">Tdes44962_MAKER05883</name>
</gene>
<feature type="region of interest" description="Disordered" evidence="1">
    <location>
        <begin position="58"/>
        <end position="161"/>
    </location>
</feature>
<protein>
    <submittedName>
        <fullName evidence="2">Zinc finger protein</fullName>
    </submittedName>
</protein>
<dbReference type="AlphaFoldDB" id="A0A9W7SIQ2"/>
<dbReference type="Proteomes" id="UP001138500">
    <property type="component" value="Unassembled WGS sequence"/>
</dbReference>
<dbReference type="OrthoDB" id="4822at2759"/>
<evidence type="ECO:0000313" key="3">
    <source>
        <dbReference type="Proteomes" id="UP001138500"/>
    </source>
</evidence>
<dbReference type="PANTHER" id="PTHR47251">
    <property type="entry name" value="FINGER DOMAIN PROTEIN, PUTATIVE (AFU_ORTHOLOGUE AFUA_3G04180)-RELATED"/>
    <property type="match status" value="1"/>
</dbReference>
<evidence type="ECO:0000313" key="2">
    <source>
        <dbReference type="EMBL" id="KAH9811151.1"/>
    </source>
</evidence>
<feature type="region of interest" description="Disordered" evidence="1">
    <location>
        <begin position="1"/>
        <end position="44"/>
    </location>
</feature>
<reference evidence="2 3" key="1">
    <citation type="journal article" date="2018" name="IMA Fungus">
        <title>IMA Genome-F 10: Nine draft genome sequences of Claviceps purpurea s.lat., including C. arundinis, C. humidiphila, and C. cf. spartinae, pseudomolecules for the pitch canker pathogen Fusarium circinatum, draft genome of Davidsoniella eucalypti, Grosmannia galeiformis, Quambalaria eucalypti, and Teratosphaeria destructans.</title>
        <authorList>
            <person name="Wingfield B.D."/>
            <person name="Liu M."/>
            <person name="Nguyen H.D."/>
            <person name="Lane F.A."/>
            <person name="Morgan S.W."/>
            <person name="De Vos L."/>
            <person name="Wilken P.M."/>
            <person name="Duong T.A."/>
            <person name="Aylward J."/>
            <person name="Coetzee M.P."/>
            <person name="Dadej K."/>
            <person name="De Beer Z.W."/>
            <person name="Findlay W."/>
            <person name="Havenga M."/>
            <person name="Kolarik M."/>
            <person name="Menzies J.G."/>
            <person name="Naidoo K."/>
            <person name="Pochopski O."/>
            <person name="Shoukouhi P."/>
            <person name="Santana Q.C."/>
            <person name="Seifert K.A."/>
            <person name="Soal N."/>
            <person name="Steenkamp E.T."/>
            <person name="Tatham C.T."/>
            <person name="van der Nest M.A."/>
            <person name="Wingfield M.J."/>
        </authorList>
    </citation>
    <scope>NUCLEOTIDE SEQUENCE [LARGE SCALE GENOMIC DNA]</scope>
    <source>
        <strain evidence="2">CMW44962</strain>
    </source>
</reference>
<dbReference type="PANTHER" id="PTHR47251:SF1">
    <property type="entry name" value="FINGER DOMAIN PROTEIN, PUTATIVE (AFU_ORTHOLOGUE AFUA_3G04180)-RELATED"/>
    <property type="match status" value="1"/>
</dbReference>
<accession>A0A9W7SIQ2</accession>
<comment type="caution">
    <text evidence="2">The sequence shown here is derived from an EMBL/GenBank/DDBJ whole genome shotgun (WGS) entry which is preliminary data.</text>
</comment>
<dbReference type="EMBL" id="RIBY02002489">
    <property type="protein sequence ID" value="KAH9811151.1"/>
    <property type="molecule type" value="Genomic_DNA"/>
</dbReference>
<name>A0A9W7SIQ2_9PEZI</name>
<reference evidence="2 3" key="2">
    <citation type="journal article" date="2021" name="Curr. Genet.">
        <title>Genetic response to nitrogen starvation in the aggressive Eucalyptus foliar pathogen Teratosphaeria destructans.</title>
        <authorList>
            <person name="Havenga M."/>
            <person name="Wingfield B.D."/>
            <person name="Wingfield M.J."/>
            <person name="Dreyer L.L."/>
            <person name="Roets F."/>
            <person name="Aylward J."/>
        </authorList>
    </citation>
    <scope>NUCLEOTIDE SEQUENCE [LARGE SCALE GENOMIC DNA]</scope>
    <source>
        <strain evidence="2">CMW44962</strain>
    </source>
</reference>
<feature type="compositionally biased region" description="Polar residues" evidence="1">
    <location>
        <begin position="31"/>
        <end position="40"/>
    </location>
</feature>
<organism evidence="2 3">
    <name type="scientific">Teratosphaeria destructans</name>
    <dbReference type="NCBI Taxonomy" id="418781"/>
    <lineage>
        <taxon>Eukaryota</taxon>
        <taxon>Fungi</taxon>
        <taxon>Dikarya</taxon>
        <taxon>Ascomycota</taxon>
        <taxon>Pezizomycotina</taxon>
        <taxon>Dothideomycetes</taxon>
        <taxon>Dothideomycetidae</taxon>
        <taxon>Mycosphaerellales</taxon>
        <taxon>Teratosphaeriaceae</taxon>
        <taxon>Teratosphaeria</taxon>
    </lineage>
</organism>